<gene>
    <name evidence="2" type="ORF">THICB1_10191</name>
</gene>
<sequence>MKPSARFSIPAMLIVAAALLSGCGQQASSVTAPGVGPVAGAKINASEGPFGGQTVAWYAAQLNSHAVVGEAADPAWQEALWCGGKDAQGNAVASADAVTKRRGTVSCQNLYAGVDQAQGPYAGRDHGWFKAHPKERTAQAAWCQSLGKETLGATGTCAAVQTTGAGFY</sequence>
<feature type="signal peptide" evidence="1">
    <location>
        <begin position="1"/>
        <end position="27"/>
    </location>
</feature>
<keyword evidence="1" id="KW-0732">Signal</keyword>
<evidence type="ECO:0000256" key="1">
    <source>
        <dbReference type="SAM" id="SignalP"/>
    </source>
</evidence>
<dbReference type="RefSeq" id="WP_064971540.1">
    <property type="nucleotide sequence ID" value="NZ_DAIPFP010000007.1"/>
</dbReference>
<keyword evidence="3" id="KW-1185">Reference proteome</keyword>
<organism evidence="2 3">
    <name type="scientific">Thiomonas arsenitoxydans (strain DSM 22701 / CIP 110005 / 3As)</name>
    <dbReference type="NCBI Taxonomy" id="426114"/>
    <lineage>
        <taxon>Bacteria</taxon>
        <taxon>Pseudomonadati</taxon>
        <taxon>Pseudomonadota</taxon>
        <taxon>Betaproteobacteria</taxon>
        <taxon>Burkholderiales</taxon>
        <taxon>Thiomonas</taxon>
    </lineage>
</organism>
<accession>A0ABP1Z0B1</accession>
<feature type="chain" id="PRO_5045673717" description="Surface antigen domain-containing protein" evidence="1">
    <location>
        <begin position="28"/>
        <end position="168"/>
    </location>
</feature>
<comment type="caution">
    <text evidence="2">The sequence shown here is derived from an EMBL/GenBank/DDBJ whole genome shotgun (WGS) entry which is preliminary data.</text>
</comment>
<name>A0ABP1Z0B1_THIA3</name>
<proteinExistence type="predicted"/>
<evidence type="ECO:0008006" key="4">
    <source>
        <dbReference type="Google" id="ProtNLM"/>
    </source>
</evidence>
<protein>
    <recommendedName>
        <fullName evidence="4">Surface antigen domain-containing protein</fullName>
    </recommendedName>
</protein>
<dbReference type="EMBL" id="CTRI01000001">
    <property type="protein sequence ID" value="CQR26448.1"/>
    <property type="molecule type" value="Genomic_DNA"/>
</dbReference>
<evidence type="ECO:0000313" key="3">
    <source>
        <dbReference type="Proteomes" id="UP000078599"/>
    </source>
</evidence>
<evidence type="ECO:0000313" key="2">
    <source>
        <dbReference type="EMBL" id="CQR26448.1"/>
    </source>
</evidence>
<dbReference type="PROSITE" id="PS51257">
    <property type="entry name" value="PROKAR_LIPOPROTEIN"/>
    <property type="match status" value="1"/>
</dbReference>
<reference evidence="2 3" key="1">
    <citation type="submission" date="2015-03" db="EMBL/GenBank/DDBJ databases">
        <authorList>
            <person name="Regsiter A."/>
            <person name="william w."/>
        </authorList>
    </citation>
    <scope>NUCLEOTIDE SEQUENCE [LARGE SCALE GENOMIC DNA]</scope>
    <source>
        <strain evidence="2 3">CB1</strain>
    </source>
</reference>
<dbReference type="Proteomes" id="UP000078599">
    <property type="component" value="Unassembled WGS sequence"/>
</dbReference>